<proteinExistence type="predicted"/>
<sequence>MFSFSSGLNQISKVKLNDYNKALSKKKRSEEDEFARGSTGCAASIDRASLASTDRHLTVSIDRASKVLTATYLCWSPLISKSGQKEVNRTWWQPPLRPDSWKPDFLDVDCNNAEVMILSFNSCESLLFSNLFQRDCPSVLLEDKFEVNQHPVADVMPILLKSGQSASREEVVEEMKDCRSMKQHWCRSTVIP</sequence>
<protein>
    <submittedName>
        <fullName evidence="1">Uncharacterized protein</fullName>
    </submittedName>
</protein>
<comment type="caution">
    <text evidence="1">The sequence shown here is derived from an EMBL/GenBank/DDBJ whole genome shotgun (WGS) entry which is preliminary data.</text>
</comment>
<evidence type="ECO:0000313" key="1">
    <source>
        <dbReference type="EMBL" id="KAF3554195.1"/>
    </source>
</evidence>
<accession>A0A8S9QY07</accession>
<dbReference type="Proteomes" id="UP000712600">
    <property type="component" value="Unassembled WGS sequence"/>
</dbReference>
<dbReference type="AlphaFoldDB" id="A0A8S9QY07"/>
<evidence type="ECO:0000313" key="2">
    <source>
        <dbReference type="Proteomes" id="UP000712600"/>
    </source>
</evidence>
<gene>
    <name evidence="1" type="ORF">F2Q69_00015212</name>
</gene>
<organism evidence="1 2">
    <name type="scientific">Brassica cretica</name>
    <name type="common">Mustard</name>
    <dbReference type="NCBI Taxonomy" id="69181"/>
    <lineage>
        <taxon>Eukaryota</taxon>
        <taxon>Viridiplantae</taxon>
        <taxon>Streptophyta</taxon>
        <taxon>Embryophyta</taxon>
        <taxon>Tracheophyta</taxon>
        <taxon>Spermatophyta</taxon>
        <taxon>Magnoliopsida</taxon>
        <taxon>eudicotyledons</taxon>
        <taxon>Gunneridae</taxon>
        <taxon>Pentapetalae</taxon>
        <taxon>rosids</taxon>
        <taxon>malvids</taxon>
        <taxon>Brassicales</taxon>
        <taxon>Brassicaceae</taxon>
        <taxon>Brassiceae</taxon>
        <taxon>Brassica</taxon>
    </lineage>
</organism>
<reference evidence="1" key="1">
    <citation type="submission" date="2019-12" db="EMBL/GenBank/DDBJ databases">
        <title>Genome sequencing and annotation of Brassica cretica.</title>
        <authorList>
            <person name="Studholme D.J."/>
            <person name="Sarris P."/>
        </authorList>
    </citation>
    <scope>NUCLEOTIDE SEQUENCE</scope>
    <source>
        <strain evidence="1">PFS-109/04</strain>
        <tissue evidence="1">Leaf</tissue>
    </source>
</reference>
<name>A0A8S9QY07_BRACR</name>
<dbReference type="EMBL" id="QGKX02000996">
    <property type="protein sequence ID" value="KAF3554195.1"/>
    <property type="molecule type" value="Genomic_DNA"/>
</dbReference>